<dbReference type="SMART" id="SM00324">
    <property type="entry name" value="RhoGAP"/>
    <property type="match status" value="1"/>
</dbReference>
<dbReference type="InterPro" id="IPR004148">
    <property type="entry name" value="BAR_dom"/>
</dbReference>
<evidence type="ECO:0000256" key="3">
    <source>
        <dbReference type="ARBA" id="ARBA00004552"/>
    </source>
</evidence>
<dbReference type="InterPro" id="IPR047165">
    <property type="entry name" value="RHG17/44/SH3BP1-like"/>
</dbReference>
<comment type="function">
    <text evidence="10">GTPase-activating protein (GAP) that stimulates the GTPase activity of Rho-type GTPases. Thereby, controls Rho-type GTPases cycling between their active GTP-bound and inactive GDP-bound states. Acts as a GAP at least for CDC42 and RAC1. In neurons, is involved in dendritic spine formation and synaptic plasticity in a specific RAC1-GAP activity. Limits the initiation of exploratory dendritic filopodia. Recruited to actin-patches that seed filopodia, binds specifically to plasma membrane sections that are deformed inward by acto-myosin mediated contractile forces. Acts through GAP activity on RAC1 to reduce actin polymerization necessary for filopodia formation. In association with SHANK3, promotes GRIA1 exocytosis from recycling endosomes and spine morphological changes associated to long-term potentiation.</text>
</comment>
<evidence type="ECO:0000256" key="14">
    <source>
        <dbReference type="ARBA" id="ARBA00076927"/>
    </source>
</evidence>
<keyword evidence="4" id="KW-0343">GTPase activation</keyword>
<feature type="region of interest" description="Disordered" evidence="15">
    <location>
        <begin position="745"/>
        <end position="776"/>
    </location>
</feature>
<feature type="compositionally biased region" description="Low complexity" evidence="15">
    <location>
        <begin position="673"/>
        <end position="685"/>
    </location>
</feature>
<dbReference type="GO" id="GO:0005096">
    <property type="term" value="F:GTPase activator activity"/>
    <property type="evidence" value="ECO:0007669"/>
    <property type="project" value="UniProtKB-KW"/>
</dbReference>
<dbReference type="GO" id="GO:0014069">
    <property type="term" value="C:postsynaptic density"/>
    <property type="evidence" value="ECO:0007669"/>
    <property type="project" value="TreeGrafter"/>
</dbReference>
<evidence type="ECO:0000313" key="18">
    <source>
        <dbReference type="EMBL" id="KAF6295080.1"/>
    </source>
</evidence>
<evidence type="ECO:0000256" key="1">
    <source>
        <dbReference type="ARBA" id="ARBA00004172"/>
    </source>
</evidence>
<dbReference type="EMBL" id="JABWUV010000017">
    <property type="protein sequence ID" value="KAF6295080.1"/>
    <property type="molecule type" value="Genomic_DNA"/>
</dbReference>
<dbReference type="GO" id="GO:0032956">
    <property type="term" value="P:regulation of actin cytoskeleton organization"/>
    <property type="evidence" value="ECO:0007669"/>
    <property type="project" value="TreeGrafter"/>
</dbReference>
<feature type="domain" description="Rho-GAP" evidence="16">
    <location>
        <begin position="255"/>
        <end position="442"/>
    </location>
</feature>
<evidence type="ECO:0000259" key="17">
    <source>
        <dbReference type="PROSITE" id="PS51021"/>
    </source>
</evidence>
<feature type="compositionally biased region" description="Basic and acidic residues" evidence="15">
    <location>
        <begin position="752"/>
        <end position="767"/>
    </location>
</feature>
<dbReference type="SMART" id="SM00721">
    <property type="entry name" value="BAR"/>
    <property type="match status" value="1"/>
</dbReference>
<dbReference type="GO" id="GO:0007165">
    <property type="term" value="P:signal transduction"/>
    <property type="evidence" value="ECO:0007669"/>
    <property type="project" value="InterPro"/>
</dbReference>
<evidence type="ECO:0000256" key="4">
    <source>
        <dbReference type="ARBA" id="ARBA00022468"/>
    </source>
</evidence>
<dbReference type="Pfam" id="PF03114">
    <property type="entry name" value="BAR"/>
    <property type="match status" value="1"/>
</dbReference>
<dbReference type="GO" id="GO:0098886">
    <property type="term" value="P:modification of dendritic spine"/>
    <property type="evidence" value="ECO:0007669"/>
    <property type="project" value="TreeGrafter"/>
</dbReference>
<sequence length="776" mass="84314">MKKQFNRMRQLANQTVGRAEKTEVLSEDLLQVEKRLELVKQVSHSTHKKLTACLQGQQGAEADKRSKKLPLTTLAQCLMEGSAILGDDTLLGKMLKLCGETEDKLAQELIHFELQVERDVIEPLFLLAEVEIPNIQKQRKHLAKLVLDMDSSRTRWQQTSKSSGLSSSLQPAGAKADALREEMEEAANRVEICRDQLSADMYSFVAKEIDYANYFQTLIEVQAEYHRKSLALLQAVLPQIKAQQEAWVEKPSFGKPLEEHLTISGREIAFPIEACVTMLLECGMQEEGLFRVAPSASKLKKLKAALDCCVVDVQEYSADPHAIAGALKSYLRELPEPLMTFELYDEWIQASKYLIKFLSKLSEYQDVNKMTPSNIAIVLGPNLLWPQAEGNITEMMTTVSLQIVGIIEPIIQHADWFFPGEIEFNITGNYGSPVHVNHNANYSSMPSPDMDPADRRQPEQARRPLSVATDNMMLEFYKKDGMGVRVMDTSWVARRGSSSAGRKGSCAPPSTQPPAPPEEPAAPLPSPLLEQPPEDPVVPSLSPSGLGLQPGAERTSASRSKELSPGSGQKGSPGSSQGAPCAGTPAGTSPGPPPADQSPHTLRKVSKKLAPIPPKVPFGQPGAMSELPTGQPSPLSLSPTPPSTPSPYGLSYPQGYPLASGQLSPAAVPPLASPSSFASTLTKSRPTPKPRQRPTLPPPQPPTASLSASSPQSTEHPVLDGMAPGESMSTDLAHFEVPSIHVELGPALRLSPLEHKLRPSVTEKRDSEEDSESTAL</sequence>
<dbReference type="Gene3D" id="1.20.1270.60">
    <property type="entry name" value="Arfaptin homology (AH) domain/BAR domain"/>
    <property type="match status" value="1"/>
</dbReference>
<evidence type="ECO:0000256" key="6">
    <source>
        <dbReference type="ARBA" id="ARBA00022753"/>
    </source>
</evidence>
<feature type="domain" description="BAR" evidence="17">
    <location>
        <begin position="14"/>
        <end position="249"/>
    </location>
</feature>
<dbReference type="GO" id="GO:0061001">
    <property type="term" value="P:regulation of dendritic spine morphogenesis"/>
    <property type="evidence" value="ECO:0007669"/>
    <property type="project" value="TreeGrafter"/>
</dbReference>
<dbReference type="Gene3D" id="1.10.555.10">
    <property type="entry name" value="Rho GTPase activation protein"/>
    <property type="match status" value="2"/>
</dbReference>
<dbReference type="GO" id="GO:0043197">
    <property type="term" value="C:dendritic spine"/>
    <property type="evidence" value="ECO:0007669"/>
    <property type="project" value="UniProtKB-SubCell"/>
</dbReference>
<evidence type="ECO:0000259" key="16">
    <source>
        <dbReference type="PROSITE" id="PS50238"/>
    </source>
</evidence>
<dbReference type="CDD" id="cd07619">
    <property type="entry name" value="BAR_Rich2"/>
    <property type="match status" value="1"/>
</dbReference>
<dbReference type="PANTHER" id="PTHR14130:SF13">
    <property type="entry name" value="RHO GTPASE-ACTIVATING PROTEIN 44"/>
    <property type="match status" value="1"/>
</dbReference>
<keyword evidence="8" id="KW-0966">Cell projection</keyword>
<keyword evidence="19" id="KW-1185">Reference proteome</keyword>
<dbReference type="Proteomes" id="UP000527355">
    <property type="component" value="Unassembled WGS sequence"/>
</dbReference>
<keyword evidence="5" id="KW-0597">Phosphoprotein</keyword>
<dbReference type="FunFam" id="1.20.1270.60:FF:000018">
    <property type="entry name" value="Rho GTPase activating protein 44"/>
    <property type="match status" value="1"/>
</dbReference>
<name>A0A7J7T3C1_MYOMY</name>
<dbReference type="PROSITE" id="PS51021">
    <property type="entry name" value="BAR"/>
    <property type="match status" value="1"/>
</dbReference>
<gene>
    <name evidence="18" type="ORF">mMyoMyo1_000926</name>
</gene>
<keyword evidence="7" id="KW-0770">Synapse</keyword>
<organism evidence="18 19">
    <name type="scientific">Myotis myotis</name>
    <name type="common">Greater mouse-eared bat</name>
    <name type="synonym">Vespertilio myotis</name>
    <dbReference type="NCBI Taxonomy" id="51298"/>
    <lineage>
        <taxon>Eukaryota</taxon>
        <taxon>Metazoa</taxon>
        <taxon>Chordata</taxon>
        <taxon>Craniata</taxon>
        <taxon>Vertebrata</taxon>
        <taxon>Euteleostomi</taxon>
        <taxon>Mammalia</taxon>
        <taxon>Eutheria</taxon>
        <taxon>Laurasiatheria</taxon>
        <taxon>Chiroptera</taxon>
        <taxon>Yangochiroptera</taxon>
        <taxon>Vespertilionidae</taxon>
        <taxon>Myotis</taxon>
    </lineage>
</organism>
<feature type="compositionally biased region" description="Low complexity" evidence="15">
    <location>
        <begin position="627"/>
        <end position="638"/>
    </location>
</feature>
<evidence type="ECO:0000256" key="2">
    <source>
        <dbReference type="ARBA" id="ARBA00004279"/>
    </source>
</evidence>
<dbReference type="GO" id="GO:0055037">
    <property type="term" value="C:recycling endosome"/>
    <property type="evidence" value="ECO:0007669"/>
    <property type="project" value="UniProtKB-SubCell"/>
</dbReference>
<dbReference type="InterPro" id="IPR027267">
    <property type="entry name" value="AH/BAR_dom_sf"/>
</dbReference>
<dbReference type="GO" id="GO:0048786">
    <property type="term" value="C:presynaptic active zone"/>
    <property type="evidence" value="ECO:0007669"/>
    <property type="project" value="TreeGrafter"/>
</dbReference>
<reference evidence="18 19" key="1">
    <citation type="journal article" date="2020" name="Nature">
        <title>Six reference-quality genomes reveal evolution of bat adaptations.</title>
        <authorList>
            <person name="Jebb D."/>
            <person name="Huang Z."/>
            <person name="Pippel M."/>
            <person name="Hughes G.M."/>
            <person name="Lavrichenko K."/>
            <person name="Devanna P."/>
            <person name="Winkler S."/>
            <person name="Jermiin L.S."/>
            <person name="Skirmuntt E.C."/>
            <person name="Katzourakis A."/>
            <person name="Burkitt-Gray L."/>
            <person name="Ray D.A."/>
            <person name="Sullivan K.A.M."/>
            <person name="Roscito J.G."/>
            <person name="Kirilenko B.M."/>
            <person name="Davalos L.M."/>
            <person name="Corthals A.P."/>
            <person name="Power M.L."/>
            <person name="Jones G."/>
            <person name="Ransome R.D."/>
            <person name="Dechmann D.K.N."/>
            <person name="Locatelli A.G."/>
            <person name="Puechmaille S.J."/>
            <person name="Fedrigo O."/>
            <person name="Jarvis E.D."/>
            <person name="Hiller M."/>
            <person name="Vernes S.C."/>
            <person name="Myers E.W."/>
            <person name="Teeling E.C."/>
        </authorList>
    </citation>
    <scope>NUCLEOTIDE SEQUENCE [LARGE SCALE GENOMIC DNA]</scope>
    <source>
        <strain evidence="18">MMyoMyo1</strain>
        <tissue evidence="18">Flight muscle</tissue>
    </source>
</reference>
<protein>
    <recommendedName>
        <fullName evidence="12">Rho GTPase-activating protein 44</fullName>
    </recommendedName>
    <alternativeName>
        <fullName evidence="13">Rho-type GTPase-activating protein RICH2</fullName>
    </alternativeName>
    <alternativeName>
        <fullName evidence="14">RhoGAP interacting with CIP4 homologs protein 2</fullName>
    </alternativeName>
</protein>
<feature type="compositionally biased region" description="Low complexity" evidence="15">
    <location>
        <begin position="564"/>
        <end position="589"/>
    </location>
</feature>
<dbReference type="PROSITE" id="PS50238">
    <property type="entry name" value="RHOGAP"/>
    <property type="match status" value="1"/>
</dbReference>
<comment type="subcellular location">
    <subcellularLocation>
        <location evidence="2">Cell projection</location>
        <location evidence="2">Dendrite</location>
    </subcellularLocation>
    <subcellularLocation>
        <location evidence="3">Cell projection</location>
        <location evidence="3">Dendritic spine</location>
    </subcellularLocation>
    <subcellularLocation>
        <location evidence="9">Presynapse</location>
    </subcellularLocation>
    <subcellularLocation>
        <location evidence="1">Recycling endosome</location>
    </subcellularLocation>
</comment>
<dbReference type="GO" id="GO:0098887">
    <property type="term" value="P:neurotransmitter receptor transport, endosome to postsynaptic membrane"/>
    <property type="evidence" value="ECO:0007669"/>
    <property type="project" value="TreeGrafter"/>
</dbReference>
<dbReference type="Pfam" id="PF00620">
    <property type="entry name" value="RhoGAP"/>
    <property type="match status" value="1"/>
</dbReference>
<evidence type="ECO:0000256" key="10">
    <source>
        <dbReference type="ARBA" id="ARBA00059236"/>
    </source>
</evidence>
<dbReference type="SUPFAM" id="SSF103657">
    <property type="entry name" value="BAR/IMD domain-like"/>
    <property type="match status" value="1"/>
</dbReference>
<comment type="caution">
    <text evidence="18">The sequence shown here is derived from an EMBL/GenBank/DDBJ whole genome shotgun (WGS) entry which is preliminary data.</text>
</comment>
<dbReference type="GO" id="GO:0035021">
    <property type="term" value="P:negative regulation of Rac protein signal transduction"/>
    <property type="evidence" value="ECO:0007669"/>
    <property type="project" value="TreeGrafter"/>
</dbReference>
<evidence type="ECO:0000256" key="5">
    <source>
        <dbReference type="ARBA" id="ARBA00022553"/>
    </source>
</evidence>
<evidence type="ECO:0000313" key="19">
    <source>
        <dbReference type="Proteomes" id="UP000527355"/>
    </source>
</evidence>
<evidence type="ECO:0000256" key="13">
    <source>
        <dbReference type="ARBA" id="ARBA00074989"/>
    </source>
</evidence>
<keyword evidence="6" id="KW-0967">Endosome</keyword>
<dbReference type="AlphaFoldDB" id="A0A7J7T3C1"/>
<feature type="compositionally biased region" description="Low complexity" evidence="15">
    <location>
        <begin position="703"/>
        <end position="714"/>
    </location>
</feature>
<dbReference type="PANTHER" id="PTHR14130">
    <property type="entry name" value="3BP-1 RELATED RHOGAP"/>
    <property type="match status" value="1"/>
</dbReference>
<evidence type="ECO:0000256" key="9">
    <source>
        <dbReference type="ARBA" id="ARBA00034106"/>
    </source>
</evidence>
<feature type="region of interest" description="Disordered" evidence="15">
    <location>
        <begin position="440"/>
        <end position="467"/>
    </location>
</feature>
<evidence type="ECO:0000256" key="15">
    <source>
        <dbReference type="SAM" id="MobiDB-lite"/>
    </source>
</evidence>
<evidence type="ECO:0000256" key="8">
    <source>
        <dbReference type="ARBA" id="ARBA00023273"/>
    </source>
</evidence>
<comment type="subunit">
    <text evidence="11">Interacts with BST2 (via cytoplasmic domain). Interacts (probably via PDZ-binding motif) with SHANK3 (via PDZ domain); the interaction takes place in dendritic spines and promotes GRIA1 exocytosis.</text>
</comment>
<dbReference type="SUPFAM" id="SSF48350">
    <property type="entry name" value="GTPase activation domain, GAP"/>
    <property type="match status" value="1"/>
</dbReference>
<dbReference type="GO" id="GO:0031256">
    <property type="term" value="C:leading edge membrane"/>
    <property type="evidence" value="ECO:0007669"/>
    <property type="project" value="TreeGrafter"/>
</dbReference>
<feature type="compositionally biased region" description="Low complexity" evidence="15">
    <location>
        <begin position="495"/>
        <end position="509"/>
    </location>
</feature>
<evidence type="ECO:0000256" key="7">
    <source>
        <dbReference type="ARBA" id="ARBA00023018"/>
    </source>
</evidence>
<dbReference type="FunFam" id="1.10.555.10:FF:000001">
    <property type="entry name" value="Rho GTPase activating protein 44"/>
    <property type="match status" value="1"/>
</dbReference>
<proteinExistence type="predicted"/>
<evidence type="ECO:0000256" key="12">
    <source>
        <dbReference type="ARBA" id="ARBA00070278"/>
    </source>
</evidence>
<feature type="region of interest" description="Disordered" evidence="15">
    <location>
        <begin position="495"/>
        <end position="731"/>
    </location>
</feature>
<accession>A0A7J7T3C1</accession>
<dbReference type="InterPro" id="IPR000198">
    <property type="entry name" value="RhoGAP_dom"/>
</dbReference>
<feature type="compositionally biased region" description="Pro residues" evidence="15">
    <location>
        <begin position="510"/>
        <end position="526"/>
    </location>
</feature>
<dbReference type="VEuPathDB" id="HostDB:ARHGAP44"/>
<evidence type="ECO:0000256" key="11">
    <source>
        <dbReference type="ARBA" id="ARBA00063387"/>
    </source>
</evidence>
<feature type="compositionally biased region" description="Basic and acidic residues" evidence="15">
    <location>
        <begin position="452"/>
        <end position="462"/>
    </location>
</feature>
<dbReference type="InterPro" id="IPR008936">
    <property type="entry name" value="Rho_GTPase_activation_prot"/>
</dbReference>